<reference evidence="3" key="1">
    <citation type="submission" date="2020-10" db="EMBL/GenBank/DDBJ databases">
        <authorList>
            <person name="Gilroy R."/>
        </authorList>
    </citation>
    <scope>NUCLEOTIDE SEQUENCE</scope>
    <source>
        <strain evidence="3">ChiW25-3613</strain>
    </source>
</reference>
<organism evidence="3 4">
    <name type="scientific">Candidatus Coproplasma stercoripullorum</name>
    <dbReference type="NCBI Taxonomy" id="2840751"/>
    <lineage>
        <taxon>Bacteria</taxon>
        <taxon>Bacillati</taxon>
        <taxon>Bacillota</taxon>
        <taxon>Clostridia</taxon>
        <taxon>Eubacteriales</taxon>
        <taxon>Candidatus Coproplasma</taxon>
    </lineage>
</organism>
<evidence type="ECO:0000313" key="4">
    <source>
        <dbReference type="Proteomes" id="UP000824179"/>
    </source>
</evidence>
<dbReference type="GO" id="GO:1990904">
    <property type="term" value="C:ribonucleoprotein complex"/>
    <property type="evidence" value="ECO:0007669"/>
    <property type="project" value="UniProtKB-KW"/>
</dbReference>
<gene>
    <name evidence="3" type="ORF">IAB90_05540</name>
</gene>
<evidence type="ECO:0000256" key="2">
    <source>
        <dbReference type="ARBA" id="ARBA00023274"/>
    </source>
</evidence>
<proteinExistence type="predicted"/>
<reference evidence="3" key="2">
    <citation type="journal article" date="2021" name="PeerJ">
        <title>Extensive microbial diversity within the chicken gut microbiome revealed by metagenomics and culture.</title>
        <authorList>
            <person name="Gilroy R."/>
            <person name="Ravi A."/>
            <person name="Getino M."/>
            <person name="Pursley I."/>
            <person name="Horton D.L."/>
            <person name="Alikhan N.F."/>
            <person name="Baker D."/>
            <person name="Gharbi K."/>
            <person name="Hall N."/>
            <person name="Watson M."/>
            <person name="Adriaenssens E.M."/>
            <person name="Foster-Nyarko E."/>
            <person name="Jarju S."/>
            <person name="Secka A."/>
            <person name="Antonio M."/>
            <person name="Oren A."/>
            <person name="Chaudhuri R.R."/>
            <person name="La Ragione R."/>
            <person name="Hildebrand F."/>
            <person name="Pallen M.J."/>
        </authorList>
    </citation>
    <scope>NUCLEOTIDE SEQUENCE</scope>
    <source>
        <strain evidence="3">ChiW25-3613</strain>
    </source>
</reference>
<protein>
    <submittedName>
        <fullName evidence="3">KOW domain-containing RNA-binding protein</fullName>
    </submittedName>
</protein>
<evidence type="ECO:0000256" key="1">
    <source>
        <dbReference type="ARBA" id="ARBA00022980"/>
    </source>
</evidence>
<dbReference type="CDD" id="cd06088">
    <property type="entry name" value="KOW_RPL14"/>
    <property type="match status" value="1"/>
</dbReference>
<evidence type="ECO:0000313" key="3">
    <source>
        <dbReference type="EMBL" id="HIR39829.1"/>
    </source>
</evidence>
<dbReference type="InterPro" id="IPR008991">
    <property type="entry name" value="Translation_prot_SH3-like_sf"/>
</dbReference>
<dbReference type="InterPro" id="IPR041985">
    <property type="entry name" value="Ribosomal_eL14_KOW"/>
</dbReference>
<comment type="caution">
    <text evidence="3">The sequence shown here is derived from an EMBL/GenBank/DDBJ whole genome shotgun (WGS) entry which is preliminary data.</text>
</comment>
<dbReference type="Proteomes" id="UP000824179">
    <property type="component" value="Unassembled WGS sequence"/>
</dbReference>
<keyword evidence="2" id="KW-0687">Ribonucleoprotein</keyword>
<sequence length="107" mass="11450">MKVKQAVPGGIAQSTQGRDEGRYYLIKEVLPNGFVYVVDGNYKKLASPKKKSLKHLRLLPDRAESIAEKFSCGGKVFDSEVYSALKAYGAAANGAPSAQKNSGGNDV</sequence>
<keyword evidence="1" id="KW-0689">Ribosomal protein</keyword>
<dbReference type="GO" id="GO:0005840">
    <property type="term" value="C:ribosome"/>
    <property type="evidence" value="ECO:0007669"/>
    <property type="project" value="UniProtKB-KW"/>
</dbReference>
<accession>A0A9D1AGZ8</accession>
<dbReference type="AlphaFoldDB" id="A0A9D1AGZ8"/>
<name>A0A9D1AGZ8_9FIRM</name>
<dbReference type="SUPFAM" id="SSF50104">
    <property type="entry name" value="Translation proteins SH3-like domain"/>
    <property type="match status" value="1"/>
</dbReference>
<dbReference type="EMBL" id="DVHB01000094">
    <property type="protein sequence ID" value="HIR39829.1"/>
    <property type="molecule type" value="Genomic_DNA"/>
</dbReference>